<feature type="compositionally biased region" description="Basic residues" evidence="2">
    <location>
        <begin position="7"/>
        <end position="23"/>
    </location>
</feature>
<feature type="coiled-coil region" evidence="1">
    <location>
        <begin position="196"/>
        <end position="230"/>
    </location>
</feature>
<sequence>MSDKTSKKLAKQMARKIKKQSPNRKLKRNMIVAAVILFGFMMSRPLSSLTAKSSFGSLTKVGTELQKTDEVSVKYAGGTAYKDAQLVEIDLLVDLPASQVNMTINPTIYGTNKKKISDIKVEKINANFYAVFIPKSNIGNFQYYVAVPETGNSNDTYTVGDATEGFIITPKNVQEKQVFDARTLSSYVQESRTLLTQKYQKQLTDIDHQVKDLNQQITDIQNQSQQLLNNTDGLTQSEKQQIADQISSNNDEIKGIQTNITSLKQSKQPIENKIAALQSLN</sequence>
<dbReference type="AlphaFoldDB" id="A0A387BBK7"/>
<evidence type="ECO:0000256" key="2">
    <source>
        <dbReference type="SAM" id="MobiDB-lite"/>
    </source>
</evidence>
<protein>
    <submittedName>
        <fullName evidence="3">Uncharacterized protein</fullName>
    </submittedName>
</protein>
<evidence type="ECO:0000313" key="4">
    <source>
        <dbReference type="Proteomes" id="UP000269374"/>
    </source>
</evidence>
<accession>A0A387BBK7</accession>
<evidence type="ECO:0000256" key="1">
    <source>
        <dbReference type="SAM" id="Coils"/>
    </source>
</evidence>
<dbReference type="Proteomes" id="UP000269374">
    <property type="component" value="Chromosome"/>
</dbReference>
<keyword evidence="1" id="KW-0175">Coiled coil</keyword>
<proteinExistence type="predicted"/>
<dbReference type="RefSeq" id="WP_120772523.1">
    <property type="nucleotide sequence ID" value="NZ_CP032627.1"/>
</dbReference>
<dbReference type="EMBL" id="CP032627">
    <property type="protein sequence ID" value="AYG01143.1"/>
    <property type="molecule type" value="Genomic_DNA"/>
</dbReference>
<gene>
    <name evidence="3" type="ORF">D7I46_08570</name>
</gene>
<dbReference type="KEGG" id="lact:D7I46_08570"/>
<reference evidence="3 4" key="1">
    <citation type="submission" date="2018-09" db="EMBL/GenBank/DDBJ databases">
        <title>Genome sequencing of strain 1JSPR-7.</title>
        <authorList>
            <person name="Heo J."/>
            <person name="Kim S.-J."/>
            <person name="Kwon S.-W."/>
        </authorList>
    </citation>
    <scope>NUCLEOTIDE SEQUENCE [LARGE SCALE GENOMIC DNA]</scope>
    <source>
        <strain evidence="3 4">1JSPR-7</strain>
    </source>
</reference>
<evidence type="ECO:0000313" key="3">
    <source>
        <dbReference type="EMBL" id="AYG01143.1"/>
    </source>
</evidence>
<name>A0A387BBK7_9LACT</name>
<keyword evidence="4" id="KW-1185">Reference proteome</keyword>
<feature type="region of interest" description="Disordered" evidence="2">
    <location>
        <begin position="1"/>
        <end position="23"/>
    </location>
</feature>
<organism evidence="3 4">
    <name type="scientific">Lactococcus allomyrinae</name>
    <dbReference type="NCBI Taxonomy" id="2419773"/>
    <lineage>
        <taxon>Bacteria</taxon>
        <taxon>Bacillati</taxon>
        <taxon>Bacillota</taxon>
        <taxon>Bacilli</taxon>
        <taxon>Lactobacillales</taxon>
        <taxon>Streptococcaceae</taxon>
        <taxon>Lactococcus</taxon>
    </lineage>
</organism>